<keyword evidence="4" id="KW-0238">DNA-binding</keyword>
<proteinExistence type="inferred from homology"/>
<keyword evidence="3" id="KW-0731">Sigma factor</keyword>
<dbReference type="GO" id="GO:0003677">
    <property type="term" value="F:DNA binding"/>
    <property type="evidence" value="ECO:0007669"/>
    <property type="project" value="UniProtKB-KW"/>
</dbReference>
<dbReference type="InterPro" id="IPR013325">
    <property type="entry name" value="RNA_pol_sigma_r2"/>
</dbReference>
<dbReference type="EMBL" id="QRVK01000047">
    <property type="protein sequence ID" value="RGS37177.1"/>
    <property type="molecule type" value="Genomic_DNA"/>
</dbReference>
<feature type="domain" description="RNA polymerase sigma factor 70 region 4 type 2" evidence="7">
    <location>
        <begin position="123"/>
        <end position="174"/>
    </location>
</feature>
<dbReference type="GeneID" id="92833069"/>
<evidence type="ECO:0000256" key="1">
    <source>
        <dbReference type="ARBA" id="ARBA00010641"/>
    </source>
</evidence>
<dbReference type="Pfam" id="PF04542">
    <property type="entry name" value="Sigma70_r2"/>
    <property type="match status" value="1"/>
</dbReference>
<name>A0A3R5WQ90_9FIRM</name>
<dbReference type="InterPro" id="IPR036388">
    <property type="entry name" value="WH-like_DNA-bd_sf"/>
</dbReference>
<evidence type="ECO:0000256" key="5">
    <source>
        <dbReference type="ARBA" id="ARBA00023163"/>
    </source>
</evidence>
<dbReference type="AlphaFoldDB" id="A0A3R5WQ90"/>
<dbReference type="Gene3D" id="1.10.10.10">
    <property type="entry name" value="Winged helix-like DNA-binding domain superfamily/Winged helix DNA-binding domain"/>
    <property type="match status" value="1"/>
</dbReference>
<dbReference type="OrthoDB" id="9808901at2"/>
<protein>
    <submittedName>
        <fullName evidence="8">Sigma-70 family RNA polymerase sigma factor</fullName>
    </submittedName>
</protein>
<evidence type="ECO:0000259" key="6">
    <source>
        <dbReference type="Pfam" id="PF04542"/>
    </source>
</evidence>
<dbReference type="GO" id="GO:0006352">
    <property type="term" value="P:DNA-templated transcription initiation"/>
    <property type="evidence" value="ECO:0007669"/>
    <property type="project" value="InterPro"/>
</dbReference>
<dbReference type="PANTHER" id="PTHR43133">
    <property type="entry name" value="RNA POLYMERASE ECF-TYPE SIGMA FACTO"/>
    <property type="match status" value="1"/>
</dbReference>
<dbReference type="PANTHER" id="PTHR43133:SF8">
    <property type="entry name" value="RNA POLYMERASE SIGMA FACTOR HI_1459-RELATED"/>
    <property type="match status" value="1"/>
</dbReference>
<comment type="caution">
    <text evidence="8">The sequence shown here is derived from an EMBL/GenBank/DDBJ whole genome shotgun (WGS) entry which is preliminary data.</text>
</comment>
<dbReference type="InterPro" id="IPR039425">
    <property type="entry name" value="RNA_pol_sigma-70-like"/>
</dbReference>
<evidence type="ECO:0000256" key="3">
    <source>
        <dbReference type="ARBA" id="ARBA00023082"/>
    </source>
</evidence>
<evidence type="ECO:0000313" key="9">
    <source>
        <dbReference type="Proteomes" id="UP000283295"/>
    </source>
</evidence>
<comment type="similarity">
    <text evidence="1">Belongs to the sigma-70 factor family. ECF subfamily.</text>
</comment>
<reference evidence="8 9" key="1">
    <citation type="submission" date="2018-08" db="EMBL/GenBank/DDBJ databases">
        <title>A genome reference for cultivated species of the human gut microbiota.</title>
        <authorList>
            <person name="Zou Y."/>
            <person name="Xue W."/>
            <person name="Luo G."/>
        </authorList>
    </citation>
    <scope>NUCLEOTIDE SEQUENCE [LARGE SCALE GENOMIC DNA]</scope>
    <source>
        <strain evidence="8 9">AF22-21</strain>
    </source>
</reference>
<sequence length="189" mass="22384">MNDQLIIELFFKRCEEAITATSEKYGKLCKSISDRILKNNEDAEECVSDTYLTLWETIPPEEPDPFVAYICKIVRNLSLKRYRHNTAEKRNSYYDASLDEISECVAACGEVDERITAQELTDRLNKFLEGLKEVDRVMFVKKYWFCMEIPEIAEEMSLSTNYVNVHLHRIREKLKQYLVKENWYEERIG</sequence>
<keyword evidence="5" id="KW-0804">Transcription</keyword>
<dbReference type="InterPro" id="IPR007627">
    <property type="entry name" value="RNA_pol_sigma70_r2"/>
</dbReference>
<dbReference type="Pfam" id="PF08281">
    <property type="entry name" value="Sigma70_r4_2"/>
    <property type="match status" value="1"/>
</dbReference>
<dbReference type="GO" id="GO:0016987">
    <property type="term" value="F:sigma factor activity"/>
    <property type="evidence" value="ECO:0007669"/>
    <property type="project" value="UniProtKB-KW"/>
</dbReference>
<dbReference type="RefSeq" id="WP_004849835.1">
    <property type="nucleotide sequence ID" value="NZ_CP102278.1"/>
</dbReference>
<dbReference type="Proteomes" id="UP000283295">
    <property type="component" value="Unassembled WGS sequence"/>
</dbReference>
<keyword evidence="2" id="KW-0805">Transcription regulation</keyword>
<evidence type="ECO:0000259" key="7">
    <source>
        <dbReference type="Pfam" id="PF08281"/>
    </source>
</evidence>
<dbReference type="InterPro" id="IPR013324">
    <property type="entry name" value="RNA_pol_sigma_r3/r4-like"/>
</dbReference>
<evidence type="ECO:0000256" key="4">
    <source>
        <dbReference type="ARBA" id="ARBA00023125"/>
    </source>
</evidence>
<accession>A0A3R5WQ90</accession>
<feature type="domain" description="RNA polymerase sigma-70 region 2" evidence="6">
    <location>
        <begin position="23"/>
        <end position="86"/>
    </location>
</feature>
<dbReference type="SUPFAM" id="SSF88946">
    <property type="entry name" value="Sigma2 domain of RNA polymerase sigma factors"/>
    <property type="match status" value="1"/>
</dbReference>
<gene>
    <name evidence="8" type="ORF">DWX94_12570</name>
</gene>
<dbReference type="InterPro" id="IPR014284">
    <property type="entry name" value="RNA_pol_sigma-70_dom"/>
</dbReference>
<dbReference type="NCBIfam" id="TIGR02937">
    <property type="entry name" value="sigma70-ECF"/>
    <property type="match status" value="1"/>
</dbReference>
<dbReference type="SUPFAM" id="SSF88659">
    <property type="entry name" value="Sigma3 and sigma4 domains of RNA polymerase sigma factors"/>
    <property type="match status" value="1"/>
</dbReference>
<evidence type="ECO:0000313" key="8">
    <source>
        <dbReference type="EMBL" id="RGS37177.1"/>
    </source>
</evidence>
<dbReference type="InterPro" id="IPR013249">
    <property type="entry name" value="RNA_pol_sigma70_r4_t2"/>
</dbReference>
<dbReference type="Gene3D" id="1.10.1740.10">
    <property type="match status" value="1"/>
</dbReference>
<organism evidence="8 9">
    <name type="scientific">Coprococcus eutactus</name>
    <dbReference type="NCBI Taxonomy" id="33043"/>
    <lineage>
        <taxon>Bacteria</taxon>
        <taxon>Bacillati</taxon>
        <taxon>Bacillota</taxon>
        <taxon>Clostridia</taxon>
        <taxon>Lachnospirales</taxon>
        <taxon>Lachnospiraceae</taxon>
        <taxon>Coprococcus</taxon>
    </lineage>
</organism>
<evidence type="ECO:0000256" key="2">
    <source>
        <dbReference type="ARBA" id="ARBA00023015"/>
    </source>
</evidence>